<dbReference type="GO" id="GO:0016020">
    <property type="term" value="C:membrane"/>
    <property type="evidence" value="ECO:0007669"/>
    <property type="project" value="TreeGrafter"/>
</dbReference>
<evidence type="ECO:0000256" key="2">
    <source>
        <dbReference type="ARBA" id="ARBA00022963"/>
    </source>
</evidence>
<reference evidence="3 4" key="1">
    <citation type="submission" date="2018-12" db="EMBL/GenBank/DDBJ databases">
        <title>Venturia inaequalis Genome Resource.</title>
        <authorList>
            <person name="Lichtner F.J."/>
        </authorList>
    </citation>
    <scope>NUCLEOTIDE SEQUENCE [LARGE SCALE GENOMIC DNA]</scope>
    <source>
        <strain evidence="3 4">120213</strain>
    </source>
</reference>
<dbReference type="Gene3D" id="3.40.1090.10">
    <property type="entry name" value="Cytosolic phospholipase A2 catalytic domain"/>
    <property type="match status" value="1"/>
</dbReference>
<dbReference type="CDD" id="cd07199">
    <property type="entry name" value="Pat17_PNPLA8_PNPLA9_like"/>
    <property type="match status" value="1"/>
</dbReference>
<dbReference type="PANTHER" id="PTHR24185:SF1">
    <property type="entry name" value="CALCIUM-INDEPENDENT PHOSPHOLIPASE A2-GAMMA"/>
    <property type="match status" value="1"/>
</dbReference>
<dbReference type="EMBL" id="WNWS01000023">
    <property type="protein sequence ID" value="KAE9986984.1"/>
    <property type="molecule type" value="Genomic_DNA"/>
</dbReference>
<dbReference type="Proteomes" id="UP000447873">
    <property type="component" value="Unassembled WGS sequence"/>
</dbReference>
<accession>A0A8H3VDF6</accession>
<dbReference type="GO" id="GO:0047499">
    <property type="term" value="F:calcium-independent phospholipase A2 activity"/>
    <property type="evidence" value="ECO:0007669"/>
    <property type="project" value="TreeGrafter"/>
</dbReference>
<dbReference type="AlphaFoldDB" id="A0A8H3VDF6"/>
<organism evidence="3 4">
    <name type="scientific">Venturia inaequalis</name>
    <name type="common">Apple scab fungus</name>
    <dbReference type="NCBI Taxonomy" id="5025"/>
    <lineage>
        <taxon>Eukaryota</taxon>
        <taxon>Fungi</taxon>
        <taxon>Dikarya</taxon>
        <taxon>Ascomycota</taxon>
        <taxon>Pezizomycotina</taxon>
        <taxon>Dothideomycetes</taxon>
        <taxon>Pleosporomycetidae</taxon>
        <taxon>Venturiales</taxon>
        <taxon>Venturiaceae</taxon>
        <taxon>Venturia</taxon>
    </lineage>
</organism>
<sequence>MDSSPWITISRKDGPSIHLNQTVYPTLLPPSTSISVTPSIITFIGKREKTLILGEILGRSASECPPEAHGQIQLHSDPLTCSSDNPLLFADCEIYGHIPSHWKLSPPSTGPQAFRKIKWTDHSNKEDIGALVCSRILAPLSNVICIFAADLNGIRGVAHLLATQIQMTLDHDLSFAIKPHVLVVVNTTSKKENTAQAQAKLMSLLKRFLYLTDVYAGDSDLDPIIQACFATIHVLSLQDKSPAKKSTQLYSHLIDRNTIAFQSRHSTRTLFHYGHLQAICTRIISHFAEDINSPFSFLTATRPHSFDRATLHVHLCGLIGIGMFLMLWSAKDCYEKFYNLVHETFGKRKNAPMIISRLQSLLVTYIDDCQYRTLAIEAAFQAAFGKPPKMFNPLSSDTKVAVITAPVKGKTTSVICNYNGSERPKSLGYRIMRTQRQEDDVSVDEAATCTTAAPGFFKPKFLKAFGTHQDGALHHNNPAKIAIWEQRFLRPSHVRQDQPDLLLSIGTGTTIDSASLGPQSPAQKRFWTRIIDAFDWNLDSEQAWKEVINFTPDEYQKRYHRINVILEGKEPRIDDVTAIDNLQSQTQDMIDNGPQLDVFKHHLLASMFYFQLSQICEVEDRYECVGYIYNRLSLSKDGRRALYQQMVDSASYFLVDGRPIPCMKTMPRSCPPYKRRVKFSIEDLDDRIHITFQGVREQPWQISGLPRTMRNLIQAQGFDAP</sequence>
<keyword evidence="1" id="KW-0378">Hydrolase</keyword>
<evidence type="ECO:0000256" key="1">
    <source>
        <dbReference type="ARBA" id="ARBA00022801"/>
    </source>
</evidence>
<keyword evidence="2" id="KW-0442">Lipid degradation</keyword>
<comment type="caution">
    <text evidence="3">The sequence shown here is derived from an EMBL/GenBank/DDBJ whole genome shotgun (WGS) entry which is preliminary data.</text>
</comment>
<proteinExistence type="predicted"/>
<dbReference type="GO" id="GO:0016042">
    <property type="term" value="P:lipid catabolic process"/>
    <property type="evidence" value="ECO:0007669"/>
    <property type="project" value="UniProtKB-KW"/>
</dbReference>
<keyword evidence="2" id="KW-0443">Lipid metabolism</keyword>
<dbReference type="PANTHER" id="PTHR24185">
    <property type="entry name" value="CALCIUM-INDEPENDENT PHOSPHOLIPASE A2-GAMMA"/>
    <property type="match status" value="1"/>
</dbReference>
<evidence type="ECO:0008006" key="5">
    <source>
        <dbReference type="Google" id="ProtNLM"/>
    </source>
</evidence>
<gene>
    <name evidence="3" type="ORF">EG328_004116</name>
</gene>
<evidence type="ECO:0000313" key="4">
    <source>
        <dbReference type="Proteomes" id="UP000447873"/>
    </source>
</evidence>
<protein>
    <recommendedName>
        <fullName evidence="5">FabD/lysophospholipase-like protein</fullName>
    </recommendedName>
</protein>
<dbReference type="GO" id="GO:0019369">
    <property type="term" value="P:arachidonate metabolic process"/>
    <property type="evidence" value="ECO:0007669"/>
    <property type="project" value="TreeGrafter"/>
</dbReference>
<dbReference type="InterPro" id="IPR016035">
    <property type="entry name" value="Acyl_Trfase/lysoPLipase"/>
</dbReference>
<dbReference type="SUPFAM" id="SSF52151">
    <property type="entry name" value="FabD/lysophospholipase-like"/>
    <property type="match status" value="1"/>
</dbReference>
<evidence type="ECO:0000313" key="3">
    <source>
        <dbReference type="EMBL" id="KAE9986984.1"/>
    </source>
</evidence>
<name>A0A8H3VDF6_VENIN</name>